<proteinExistence type="predicted"/>
<dbReference type="Pfam" id="PF02620">
    <property type="entry name" value="YceD"/>
    <property type="match status" value="1"/>
</dbReference>
<accession>A0A9D2RY99</accession>
<name>A0A9D2RY99_9FIRM</name>
<dbReference type="PANTHER" id="PTHR34374">
    <property type="entry name" value="LARGE RIBOSOMAL RNA SUBUNIT ACCUMULATION PROTEIN YCED HOMOLOG 1, CHLOROPLASTIC"/>
    <property type="match status" value="1"/>
</dbReference>
<gene>
    <name evidence="1" type="ORF">H9942_04090</name>
</gene>
<protein>
    <submittedName>
        <fullName evidence="1">DUF177 domain-containing protein</fullName>
    </submittedName>
</protein>
<dbReference type="Proteomes" id="UP000824214">
    <property type="component" value="Unassembled WGS sequence"/>
</dbReference>
<dbReference type="PANTHER" id="PTHR34374:SF1">
    <property type="entry name" value="LARGE RIBOSOMAL RNA SUBUNIT ACCUMULATION PROTEIN YCED HOMOLOG 1, CHLOROPLASTIC"/>
    <property type="match status" value="1"/>
</dbReference>
<sequence>MTIDLRKYYLGSSDELEWDLELSGMELGGVKPFCAPVKVRGQLKGSPDSVELSGTAVYTMTMPCDRCFELTTQERELSFFHVLVRALSDEEDDNGEFVVVPDDQLDLDQLLTEDILLDVPSKFLCSPGCKGLCPTCGKNLNQGPCGCEKDTVDPRLAVLKDLL</sequence>
<comment type="caution">
    <text evidence="1">The sequence shown here is derived from an EMBL/GenBank/DDBJ whole genome shotgun (WGS) entry which is preliminary data.</text>
</comment>
<evidence type="ECO:0000313" key="1">
    <source>
        <dbReference type="EMBL" id="HJB37232.1"/>
    </source>
</evidence>
<organism evidence="1 2">
    <name type="scientific">Candidatus Acutalibacter ornithocaccae</name>
    <dbReference type="NCBI Taxonomy" id="2838416"/>
    <lineage>
        <taxon>Bacteria</taxon>
        <taxon>Bacillati</taxon>
        <taxon>Bacillota</taxon>
        <taxon>Clostridia</taxon>
        <taxon>Eubacteriales</taxon>
        <taxon>Acutalibacteraceae</taxon>
        <taxon>Acutalibacter</taxon>
    </lineage>
</organism>
<dbReference type="InterPro" id="IPR003772">
    <property type="entry name" value="YceD"/>
</dbReference>
<reference evidence="1" key="1">
    <citation type="journal article" date="2021" name="PeerJ">
        <title>Extensive microbial diversity within the chicken gut microbiome revealed by metagenomics and culture.</title>
        <authorList>
            <person name="Gilroy R."/>
            <person name="Ravi A."/>
            <person name="Getino M."/>
            <person name="Pursley I."/>
            <person name="Horton D.L."/>
            <person name="Alikhan N.F."/>
            <person name="Baker D."/>
            <person name="Gharbi K."/>
            <person name="Hall N."/>
            <person name="Watson M."/>
            <person name="Adriaenssens E.M."/>
            <person name="Foster-Nyarko E."/>
            <person name="Jarju S."/>
            <person name="Secka A."/>
            <person name="Antonio M."/>
            <person name="Oren A."/>
            <person name="Chaudhuri R.R."/>
            <person name="La Ragione R."/>
            <person name="Hildebrand F."/>
            <person name="Pallen M.J."/>
        </authorList>
    </citation>
    <scope>NUCLEOTIDE SEQUENCE</scope>
    <source>
        <strain evidence="1">ChiBcolR8-3208</strain>
    </source>
</reference>
<reference evidence="1" key="2">
    <citation type="submission" date="2021-04" db="EMBL/GenBank/DDBJ databases">
        <authorList>
            <person name="Gilroy R."/>
        </authorList>
    </citation>
    <scope>NUCLEOTIDE SEQUENCE</scope>
    <source>
        <strain evidence="1">ChiBcolR8-3208</strain>
    </source>
</reference>
<dbReference type="AlphaFoldDB" id="A0A9D2RY99"/>
<evidence type="ECO:0000313" key="2">
    <source>
        <dbReference type="Proteomes" id="UP000824214"/>
    </source>
</evidence>
<dbReference type="EMBL" id="DWXZ01000077">
    <property type="protein sequence ID" value="HJB37232.1"/>
    <property type="molecule type" value="Genomic_DNA"/>
</dbReference>